<protein>
    <recommendedName>
        <fullName evidence="3">Rv2525c-like glycoside hydrolase-like domain-containing protein</fullName>
    </recommendedName>
</protein>
<feature type="region of interest" description="Disordered" evidence="1">
    <location>
        <begin position="45"/>
        <end position="82"/>
    </location>
</feature>
<dbReference type="InterPro" id="IPR017853">
    <property type="entry name" value="GH"/>
</dbReference>
<dbReference type="Gene3D" id="3.20.20.80">
    <property type="entry name" value="Glycosidases"/>
    <property type="match status" value="1"/>
</dbReference>
<evidence type="ECO:0000259" key="3">
    <source>
        <dbReference type="Pfam" id="PF08924"/>
    </source>
</evidence>
<feature type="compositionally biased region" description="Polar residues" evidence="1">
    <location>
        <begin position="50"/>
        <end position="62"/>
    </location>
</feature>
<keyword evidence="2" id="KW-0472">Membrane</keyword>
<name>A0A1G7EXZ4_9ACTN</name>
<gene>
    <name evidence="4" type="ORF">SAMN05216260_103124</name>
</gene>
<proteinExistence type="predicted"/>
<organism evidence="4 5">
    <name type="scientific">Streptomyces griseoaurantiacus</name>
    <dbReference type="NCBI Taxonomy" id="68213"/>
    <lineage>
        <taxon>Bacteria</taxon>
        <taxon>Bacillati</taxon>
        <taxon>Actinomycetota</taxon>
        <taxon>Actinomycetes</taxon>
        <taxon>Kitasatosporales</taxon>
        <taxon>Streptomycetaceae</taxon>
        <taxon>Streptomyces</taxon>
        <taxon>Streptomyces aurantiacus group</taxon>
    </lineage>
</organism>
<dbReference type="Pfam" id="PF08924">
    <property type="entry name" value="Rv2525c_GlyHyd-like"/>
    <property type="match status" value="1"/>
</dbReference>
<sequence length="316" mass="34352">MPRGAVARGTRVRARAGRRSGWTALVGICVVWTLLCGAGVPAAPDRTVPARSTSDSARSTLARTAPDSARSAPARTAPDPTVTFRGWAMDTCGAPSTGTLTRWRTSRYRALGIYFGGRGRACPQPRLTPGWVRAVDRMGWRLLPVYAGSQAPCVGGGVTPRVSIGKHPARQGAREGRDAVRRAHALGLLTGSALYLDVESYDRRNTSCARRVISFVRAWDREVGTSGYLPGFYSSADTGVRHIEGARRAGVDNLPAVMWFARWRGTPRLYGEPALRRSAWQGRRIHQYAGNIRERHGGRSLLIDRNLVDAPVARIG</sequence>
<feature type="domain" description="Rv2525c-like glycoside hydrolase-like" evidence="3">
    <location>
        <begin position="102"/>
        <end position="308"/>
    </location>
</feature>
<dbReference type="InterPro" id="IPR015020">
    <property type="entry name" value="Rv2525c-like_Glyco_Hydro-like"/>
</dbReference>
<dbReference type="SUPFAM" id="SSF51445">
    <property type="entry name" value="(Trans)glycosidases"/>
    <property type="match status" value="1"/>
</dbReference>
<evidence type="ECO:0000313" key="4">
    <source>
        <dbReference type="EMBL" id="SDE68447.1"/>
    </source>
</evidence>
<keyword evidence="2" id="KW-0812">Transmembrane</keyword>
<dbReference type="EMBL" id="FNAX01000003">
    <property type="protein sequence ID" value="SDE68447.1"/>
    <property type="molecule type" value="Genomic_DNA"/>
</dbReference>
<evidence type="ECO:0000313" key="5">
    <source>
        <dbReference type="Proteomes" id="UP000198614"/>
    </source>
</evidence>
<evidence type="ECO:0000256" key="2">
    <source>
        <dbReference type="SAM" id="Phobius"/>
    </source>
</evidence>
<dbReference type="Proteomes" id="UP000198614">
    <property type="component" value="Unassembled WGS sequence"/>
</dbReference>
<reference evidence="4 5" key="1">
    <citation type="submission" date="2016-10" db="EMBL/GenBank/DDBJ databases">
        <authorList>
            <person name="de Groot N.N."/>
        </authorList>
    </citation>
    <scope>NUCLEOTIDE SEQUENCE [LARGE SCALE GENOMIC DNA]</scope>
    <source>
        <strain evidence="4 5">CGMCC 4.1859</strain>
    </source>
</reference>
<keyword evidence="2" id="KW-1133">Transmembrane helix</keyword>
<dbReference type="AlphaFoldDB" id="A0A1G7EXZ4"/>
<accession>A0A1G7EXZ4</accession>
<evidence type="ECO:0000256" key="1">
    <source>
        <dbReference type="SAM" id="MobiDB-lite"/>
    </source>
</evidence>
<feature type="transmembrane region" description="Helical" evidence="2">
    <location>
        <begin position="21"/>
        <end position="43"/>
    </location>
</feature>